<proteinExistence type="predicted"/>
<keyword evidence="1" id="KW-0411">Iron-sulfur</keyword>
<keyword evidence="1" id="KW-0408">Iron</keyword>
<evidence type="ECO:0000313" key="3">
    <source>
        <dbReference type="Proteomes" id="UP000270673"/>
    </source>
</evidence>
<keyword evidence="3" id="KW-1185">Reference proteome</keyword>
<dbReference type="EMBL" id="CP032819">
    <property type="protein sequence ID" value="AZS28274.1"/>
    <property type="molecule type" value="Genomic_DNA"/>
</dbReference>
<dbReference type="RefSeq" id="WP_127074712.1">
    <property type="nucleotide sequence ID" value="NZ_CP032819.1"/>
</dbReference>
<protein>
    <submittedName>
        <fullName evidence="2">KamA family protein</fullName>
    </submittedName>
</protein>
<dbReference type="InterPro" id="IPR013785">
    <property type="entry name" value="Aldolase_TIM"/>
</dbReference>
<organism evidence="2 3">
    <name type="scientific">Butyricimonas faecalis</name>
    <dbReference type="NCBI Taxonomy" id="2093856"/>
    <lineage>
        <taxon>Bacteria</taxon>
        <taxon>Pseudomonadati</taxon>
        <taxon>Bacteroidota</taxon>
        <taxon>Bacteroidia</taxon>
        <taxon>Bacteroidales</taxon>
        <taxon>Odoribacteraceae</taxon>
        <taxon>Butyricimonas</taxon>
    </lineage>
</organism>
<dbReference type="PANTHER" id="PTHR30538:SF1">
    <property type="entry name" value="L-LYSINE 2,3-AMINOMUTASE"/>
    <property type="match status" value="1"/>
</dbReference>
<dbReference type="AlphaFoldDB" id="A0A3Q9ILE7"/>
<dbReference type="OrthoDB" id="9768064at2"/>
<evidence type="ECO:0000256" key="1">
    <source>
        <dbReference type="ARBA" id="ARBA00022485"/>
    </source>
</evidence>
<dbReference type="Proteomes" id="UP000270673">
    <property type="component" value="Chromosome"/>
</dbReference>
<sequence>MKEKDVLSFSCIELVALFEREFPSIVQGANLSKDWKEFEQFLRGYVRLALAKHSTSSSIKRFFKMFMNEARHIRDFSTGQKIRYEPIKWLWQALRGEGDGIHPDFLLDWYYLFKKYRTDEVVLPDRARCDQWRERWKTGMDEDVARERWENRERICGLLIGKIEKRGKLNTRYRFEGEMSPERKRELVGEWWGDYKFHLALAVRDPDELNLFMGNTLSPELMELLHRAKQKGIPFFVTPYYLSLLSIRTDGYDDSTIRGYVIYSEELVENFGQIRAWEKEDVVEPGKPNAAGWLLPNATNIHRRYPEVAIFIPDSMGRACGGLCALCQRMYDFQKGHLNFNLDRLKPTDGWEVKMERLMMYYEHDSQLRDILITGGDALMSQNQTLEKILDAVFRMAVRKRELNKRRGKGKKYAEIQRVRLGSRLLAYLPNRVNDGLIEVLKRFREKAEQVGIQQFFIQTHFESPLEVTEEAIHAARRLLEAGWMITNQAVFTVAASRRGHTARLREVLNRIGILTYYTFSVKGFEENYALFAPNSRSVQEMSEEKAGGDLSMELEKEVLELLEYPERIPAELPLLLDKFRQPFLATDRNVMNLPGIGKSMTYQTVGMTKEGKRILHFSLDVGRRHSPQVDHEGSIYIVESKSIAAYLRQLQALGERVEDYSSLWDYAEGRTESRFALFEYPEPRIEITGDFTNLGIDS</sequence>
<dbReference type="Gene3D" id="3.20.20.70">
    <property type="entry name" value="Aldolase class I"/>
    <property type="match status" value="1"/>
</dbReference>
<name>A0A3Q9ILE7_9BACT</name>
<dbReference type="InterPro" id="IPR003739">
    <property type="entry name" value="Lys_aminomutase/Glu_NH3_mut"/>
</dbReference>
<accession>A0A3Q9ILE7</accession>
<dbReference type="GO" id="GO:0051539">
    <property type="term" value="F:4 iron, 4 sulfur cluster binding"/>
    <property type="evidence" value="ECO:0007669"/>
    <property type="project" value="UniProtKB-KW"/>
</dbReference>
<dbReference type="PANTHER" id="PTHR30538">
    <property type="entry name" value="LYSINE 2,3-AMINOMUTASE-RELATED"/>
    <property type="match status" value="1"/>
</dbReference>
<gene>
    <name evidence="2" type="ORF">D8S85_01050</name>
</gene>
<keyword evidence="1" id="KW-0479">Metal-binding</keyword>
<evidence type="ECO:0000313" key="2">
    <source>
        <dbReference type="EMBL" id="AZS28274.1"/>
    </source>
</evidence>
<reference evidence="2 3" key="1">
    <citation type="submission" date="2018-10" db="EMBL/GenBank/DDBJ databases">
        <title>Butyricimonas faecalis sp. nov., isolated from human faeces and emended description of the genus Butyricimonas.</title>
        <authorList>
            <person name="Le Roy T."/>
            <person name="Van der Smissen P."/>
            <person name="Paquot A."/>
            <person name="Delzenne N."/>
            <person name="Muccioli G."/>
            <person name="Collet J.-F."/>
            <person name="Cani P.D."/>
        </authorList>
    </citation>
    <scope>NUCLEOTIDE SEQUENCE [LARGE SCALE GENOMIC DNA]</scope>
    <source>
        <strain evidence="2 3">H184</strain>
    </source>
</reference>
<keyword evidence="1" id="KW-0004">4Fe-4S</keyword>
<dbReference type="KEGG" id="buy:D8S85_01050"/>